<dbReference type="Proteomes" id="UP001456524">
    <property type="component" value="Unassembled WGS sequence"/>
</dbReference>
<keyword evidence="2" id="KW-1185">Reference proteome</keyword>
<evidence type="ECO:0000313" key="2">
    <source>
        <dbReference type="Proteomes" id="UP001456524"/>
    </source>
</evidence>
<protein>
    <submittedName>
        <fullName evidence="1">Uncharacterized protein</fullName>
    </submittedName>
</protein>
<comment type="caution">
    <text evidence="1">The sequence shown here is derived from an EMBL/GenBank/DDBJ whole genome shotgun (WGS) entry which is preliminary data.</text>
</comment>
<sequence>MVLQLRSRQRLDREAKARMLRRNWFPVLAAVVAMLLKTSIGSIGPALWLTRHSNFGAEESPEWQQSRGRAASLAGFSACSHGARRIYRRGLLVRIGPAGLPSLERLGAWPGSHHVVSPVLLGSRVRRPTPIYSVFGIAMAVLSTRGLCWYELVAQIIPRLQLQLGLLSHFPRGCAPVLYLSRGSELKVYPAMFPLY</sequence>
<evidence type="ECO:0000313" key="1">
    <source>
        <dbReference type="EMBL" id="KAK8173424.1"/>
    </source>
</evidence>
<gene>
    <name evidence="1" type="ORF">IWX90DRAFT_140666</name>
</gene>
<reference evidence="1 2" key="1">
    <citation type="journal article" date="2022" name="G3 (Bethesda)">
        <title>Enemy or ally: a genomic approach to elucidate the lifestyle of Phyllosticta citrichinaensis.</title>
        <authorList>
            <person name="Buijs V.A."/>
            <person name="Groenewald J.Z."/>
            <person name="Haridas S."/>
            <person name="LaButti K.M."/>
            <person name="Lipzen A."/>
            <person name="Martin F.M."/>
            <person name="Barry K."/>
            <person name="Grigoriev I.V."/>
            <person name="Crous P.W."/>
            <person name="Seidl M.F."/>
        </authorList>
    </citation>
    <scope>NUCLEOTIDE SEQUENCE [LARGE SCALE GENOMIC DNA]</scope>
    <source>
        <strain evidence="1 2">CBS 129764</strain>
    </source>
</reference>
<accession>A0ABR1XYS9</accession>
<dbReference type="EMBL" id="JBBWUH010000003">
    <property type="protein sequence ID" value="KAK8173424.1"/>
    <property type="molecule type" value="Genomic_DNA"/>
</dbReference>
<organism evidence="1 2">
    <name type="scientific">Phyllosticta citrichinensis</name>
    <dbReference type="NCBI Taxonomy" id="1130410"/>
    <lineage>
        <taxon>Eukaryota</taxon>
        <taxon>Fungi</taxon>
        <taxon>Dikarya</taxon>
        <taxon>Ascomycota</taxon>
        <taxon>Pezizomycotina</taxon>
        <taxon>Dothideomycetes</taxon>
        <taxon>Dothideomycetes incertae sedis</taxon>
        <taxon>Botryosphaeriales</taxon>
        <taxon>Phyllostictaceae</taxon>
        <taxon>Phyllosticta</taxon>
    </lineage>
</organism>
<proteinExistence type="predicted"/>
<name>A0ABR1XYS9_9PEZI</name>